<evidence type="ECO:0000259" key="1">
    <source>
        <dbReference type="Pfam" id="PF01051"/>
    </source>
</evidence>
<dbReference type="Pfam" id="PF21205">
    <property type="entry name" value="Rep3_C"/>
    <property type="match status" value="1"/>
</dbReference>
<dbReference type="InterPro" id="IPR000525">
    <property type="entry name" value="Initiator_Rep_WH1"/>
</dbReference>
<dbReference type="GO" id="GO:0006270">
    <property type="term" value="P:DNA replication initiation"/>
    <property type="evidence" value="ECO:0007669"/>
    <property type="project" value="InterPro"/>
</dbReference>
<reference evidence="2" key="1">
    <citation type="journal article" date="2021" name="Proc. Natl. Acad. Sci. U.S.A.">
        <title>A Catalog of Tens of Thousands of Viruses from Human Metagenomes Reveals Hidden Associations with Chronic Diseases.</title>
        <authorList>
            <person name="Tisza M.J."/>
            <person name="Buck C.B."/>
        </authorList>
    </citation>
    <scope>NUCLEOTIDE SEQUENCE</scope>
    <source>
        <strain evidence="2">CtzyE57</strain>
    </source>
</reference>
<dbReference type="InterPro" id="IPR036390">
    <property type="entry name" value="WH_DNA-bd_sf"/>
</dbReference>
<protein>
    <submittedName>
        <fullName evidence="2">DNA REPLICATION protein</fullName>
    </submittedName>
</protein>
<feature type="domain" description="Initiator Rep protein WH1" evidence="1">
    <location>
        <begin position="15"/>
        <end position="159"/>
    </location>
</feature>
<proteinExistence type="predicted"/>
<evidence type="ECO:0000313" key="2">
    <source>
        <dbReference type="EMBL" id="DAF50065.1"/>
    </source>
</evidence>
<name>A0A8S5SGB6_9CAUD</name>
<dbReference type="Pfam" id="PF01051">
    <property type="entry name" value="Rep3_N"/>
    <property type="match status" value="1"/>
</dbReference>
<organism evidence="2">
    <name type="scientific">Siphoviridae sp. ctzyE57</name>
    <dbReference type="NCBI Taxonomy" id="2827982"/>
    <lineage>
        <taxon>Viruses</taxon>
        <taxon>Duplodnaviria</taxon>
        <taxon>Heunggongvirae</taxon>
        <taxon>Uroviricota</taxon>
        <taxon>Caudoviricetes</taxon>
    </lineage>
</organism>
<dbReference type="EMBL" id="BK032592">
    <property type="protein sequence ID" value="DAF50065.1"/>
    <property type="molecule type" value="Genomic_DNA"/>
</dbReference>
<dbReference type="InterPro" id="IPR036388">
    <property type="entry name" value="WH-like_DNA-bd_sf"/>
</dbReference>
<sequence>MARRNKTVIDREQYVVKANNLIRKSRYNLTTQQQKIVLYTISKIKPGDTIDTIYKIRIDDLCKACGLAYEDGGCYYRIIKQDLRTLTKREWCTMPDGTEQTISWIGDCKIPRNSAEVEIRFNPNMAPFLFELKEKYTQYRLQNVLLFGNKYAIRLYEILRSHVTQKQLESCQTQIVKYSVEELKNVLCVSSYPRWVDFDRFVLRGAICEINRYCDDIRVDYTPCRGSGRAIESVEFVINAPSRLQATMAHYKRADKLK</sequence>
<dbReference type="GO" id="GO:0003887">
    <property type="term" value="F:DNA-directed DNA polymerase activity"/>
    <property type="evidence" value="ECO:0007669"/>
    <property type="project" value="InterPro"/>
</dbReference>
<dbReference type="Gene3D" id="1.10.10.10">
    <property type="entry name" value="Winged helix-like DNA-binding domain superfamily/Winged helix DNA-binding domain"/>
    <property type="match status" value="2"/>
</dbReference>
<dbReference type="SUPFAM" id="SSF46785">
    <property type="entry name" value="Winged helix' DNA-binding domain"/>
    <property type="match status" value="2"/>
</dbReference>
<accession>A0A8S5SGB6</accession>